<dbReference type="GO" id="GO:0005737">
    <property type="term" value="C:cytoplasm"/>
    <property type="evidence" value="ECO:0007669"/>
    <property type="project" value="UniProtKB-SubCell"/>
</dbReference>
<evidence type="ECO:0000256" key="2">
    <source>
        <dbReference type="PIRNR" id="PIRNR006276"/>
    </source>
</evidence>
<accession>A0A0A3Y3I5</accession>
<dbReference type="PANTHER" id="PTHR46268">
    <property type="entry name" value="STRESS RESPONSE PROTEIN NHAX"/>
    <property type="match status" value="1"/>
</dbReference>
<organism evidence="4 5">
    <name type="scientific">Bradyrhizobium japonicum</name>
    <dbReference type="NCBI Taxonomy" id="375"/>
    <lineage>
        <taxon>Bacteria</taxon>
        <taxon>Pseudomonadati</taxon>
        <taxon>Pseudomonadota</taxon>
        <taxon>Alphaproteobacteria</taxon>
        <taxon>Hyphomicrobiales</taxon>
        <taxon>Nitrobacteraceae</taxon>
        <taxon>Bradyrhizobium</taxon>
    </lineage>
</organism>
<comment type="subcellular location">
    <subcellularLocation>
        <location evidence="2">Cytoplasm</location>
    </subcellularLocation>
</comment>
<dbReference type="PANTHER" id="PTHR46268:SF15">
    <property type="entry name" value="UNIVERSAL STRESS PROTEIN HP_0031"/>
    <property type="match status" value="1"/>
</dbReference>
<proteinExistence type="inferred from homology"/>
<gene>
    <name evidence="4" type="ORF">MA20_00615</name>
</gene>
<dbReference type="AlphaFoldDB" id="A0A0A3Y3I5"/>
<dbReference type="Gene3D" id="3.40.50.620">
    <property type="entry name" value="HUPs"/>
    <property type="match status" value="1"/>
</dbReference>
<protein>
    <recommendedName>
        <fullName evidence="2">Universal stress protein</fullName>
    </recommendedName>
</protein>
<feature type="domain" description="UspA" evidence="3">
    <location>
        <begin position="1"/>
        <end position="142"/>
    </location>
</feature>
<dbReference type="InterPro" id="IPR006016">
    <property type="entry name" value="UspA"/>
</dbReference>
<dbReference type="SUPFAM" id="SSF52402">
    <property type="entry name" value="Adenine nucleotide alpha hydrolases-like"/>
    <property type="match status" value="1"/>
</dbReference>
<dbReference type="EMBL" id="JRPN01000001">
    <property type="protein sequence ID" value="KGT81287.1"/>
    <property type="molecule type" value="Genomic_DNA"/>
</dbReference>
<name>A0A0A3Y3I5_BRAJP</name>
<comment type="caution">
    <text evidence="4">The sequence shown here is derived from an EMBL/GenBank/DDBJ whole genome shotgun (WGS) entry which is preliminary data.</text>
</comment>
<evidence type="ECO:0000259" key="3">
    <source>
        <dbReference type="Pfam" id="PF00582"/>
    </source>
</evidence>
<evidence type="ECO:0000313" key="5">
    <source>
        <dbReference type="Proteomes" id="UP000030377"/>
    </source>
</evidence>
<dbReference type="Proteomes" id="UP000030377">
    <property type="component" value="Unassembled WGS sequence"/>
</dbReference>
<dbReference type="PIRSF" id="PIRSF006276">
    <property type="entry name" value="UspA"/>
    <property type="match status" value="1"/>
</dbReference>
<dbReference type="InterPro" id="IPR006015">
    <property type="entry name" value="Universal_stress_UspA"/>
</dbReference>
<sequence length="142" mass="14871">MYTHILIPTDGSELAERGVAHGMALAKSLGAIVSVIFVVEPFSEVSSRFLEAVVAYVEFRKQQATSVLDRVANEAKTAGISCQTIQVESGQPHQAIIAAAADKGCDLIVMSSHGRSGVSALLIGSVTSKVLTHAKIPVLVCP</sequence>
<dbReference type="PRINTS" id="PR01438">
    <property type="entry name" value="UNVRSLSTRESS"/>
</dbReference>
<dbReference type="RefSeq" id="WP_041953110.1">
    <property type="nucleotide sequence ID" value="NZ_JRPN01000001.1"/>
</dbReference>
<comment type="similarity">
    <text evidence="1 2">Belongs to the universal stress protein A family.</text>
</comment>
<dbReference type="InterPro" id="IPR014729">
    <property type="entry name" value="Rossmann-like_a/b/a_fold"/>
</dbReference>
<evidence type="ECO:0000313" key="4">
    <source>
        <dbReference type="EMBL" id="KGT81287.1"/>
    </source>
</evidence>
<keyword evidence="2" id="KW-0963">Cytoplasm</keyword>
<reference evidence="4 5" key="1">
    <citation type="submission" date="2014-09" db="EMBL/GenBank/DDBJ databases">
        <title>Draft genome of Bradyrhizobium japonicum Is-34.</title>
        <authorList>
            <person name="Tsurumaru H."/>
            <person name="Yamakawa T."/>
            <person name="Hashimoto S."/>
            <person name="Okizaki K."/>
            <person name="Kanesaki Y."/>
            <person name="Yoshikawa H."/>
            <person name="Yajima S."/>
        </authorList>
    </citation>
    <scope>NUCLEOTIDE SEQUENCE [LARGE SCALE GENOMIC DNA]</scope>
    <source>
        <strain evidence="4 5">Is-34</strain>
    </source>
</reference>
<dbReference type="Pfam" id="PF00582">
    <property type="entry name" value="Usp"/>
    <property type="match status" value="1"/>
</dbReference>
<dbReference type="CDD" id="cd00293">
    <property type="entry name" value="USP-like"/>
    <property type="match status" value="1"/>
</dbReference>
<evidence type="ECO:0000256" key="1">
    <source>
        <dbReference type="ARBA" id="ARBA00008791"/>
    </source>
</evidence>
<dbReference type="STRING" id="375.BKD09_RS13620"/>